<dbReference type="Proteomes" id="UP001150603">
    <property type="component" value="Unassembled WGS sequence"/>
</dbReference>
<evidence type="ECO:0000313" key="2">
    <source>
        <dbReference type="Proteomes" id="UP001150603"/>
    </source>
</evidence>
<protein>
    <submittedName>
        <fullName evidence="1">Uncharacterized protein</fullName>
    </submittedName>
</protein>
<dbReference type="EMBL" id="JANBPW010000415">
    <property type="protein sequence ID" value="KAJ1949594.1"/>
    <property type="molecule type" value="Genomic_DNA"/>
</dbReference>
<reference evidence="1" key="1">
    <citation type="submission" date="2022-07" db="EMBL/GenBank/DDBJ databases">
        <title>Phylogenomic reconstructions and comparative analyses of Kickxellomycotina fungi.</title>
        <authorList>
            <person name="Reynolds N.K."/>
            <person name="Stajich J.E."/>
            <person name="Barry K."/>
            <person name="Grigoriev I.V."/>
            <person name="Crous P."/>
            <person name="Smith M.E."/>
        </authorList>
    </citation>
    <scope>NUCLEOTIDE SEQUENCE</scope>
    <source>
        <strain evidence="1">NRRL 5244</strain>
    </source>
</reference>
<name>A0ACC1JFB9_9FUNG</name>
<sequence>MTTVYNAPTTAYVQYEHDAPPAVKEAYMDEMYTAMAHTYDKIHSESTVSPTSNLKKELMDLIAPAPGVKLLDMAAGTGDASVLFFEYQDNINQDTKSTATLVDLNANMLEIGKKRLANTHWNADGRIEYLQGNAEHMPEIPDNSYDVMEEARRVLKPGGKFYVGDINNGVGQIGSMIRRAFNRHVFFPLVLWSQEDREMAHRIKESSLTFPSPPDFVNEMKEAGFEVEGCGYQFLGFLSMAVMFTGTKPKSL</sequence>
<comment type="caution">
    <text evidence="1">The sequence shown here is derived from an EMBL/GenBank/DDBJ whole genome shotgun (WGS) entry which is preliminary data.</text>
</comment>
<accession>A0ACC1JFB9</accession>
<gene>
    <name evidence="1" type="ORF">FBU59_001073</name>
</gene>
<organism evidence="1 2">
    <name type="scientific">Linderina macrospora</name>
    <dbReference type="NCBI Taxonomy" id="4868"/>
    <lineage>
        <taxon>Eukaryota</taxon>
        <taxon>Fungi</taxon>
        <taxon>Fungi incertae sedis</taxon>
        <taxon>Zoopagomycota</taxon>
        <taxon>Kickxellomycotina</taxon>
        <taxon>Kickxellomycetes</taxon>
        <taxon>Kickxellales</taxon>
        <taxon>Kickxellaceae</taxon>
        <taxon>Linderina</taxon>
    </lineage>
</organism>
<evidence type="ECO:0000313" key="1">
    <source>
        <dbReference type="EMBL" id="KAJ1949594.1"/>
    </source>
</evidence>
<proteinExistence type="predicted"/>
<keyword evidence="2" id="KW-1185">Reference proteome</keyword>